<name>A0A7W6JWN6_9SPHN</name>
<keyword evidence="2" id="KW-0732">Signal</keyword>
<proteinExistence type="predicted"/>
<dbReference type="PROSITE" id="PS51257">
    <property type="entry name" value="PROKAR_LIPOPROTEIN"/>
    <property type="match status" value="1"/>
</dbReference>
<dbReference type="EMBL" id="JACIEH010000003">
    <property type="protein sequence ID" value="MBB4099800.1"/>
    <property type="molecule type" value="Genomic_DNA"/>
</dbReference>
<evidence type="ECO:0008006" key="5">
    <source>
        <dbReference type="Google" id="ProtNLM"/>
    </source>
</evidence>
<dbReference type="AlphaFoldDB" id="A0A7W6JWN6"/>
<dbReference type="Proteomes" id="UP000557392">
    <property type="component" value="Unassembled WGS sequence"/>
</dbReference>
<feature type="chain" id="PRO_5030848328" description="Argininosuccinate lyase" evidence="2">
    <location>
        <begin position="19"/>
        <end position="82"/>
    </location>
</feature>
<comment type="caution">
    <text evidence="3">The sequence shown here is derived from an EMBL/GenBank/DDBJ whole genome shotgun (WGS) entry which is preliminary data.</text>
</comment>
<gene>
    <name evidence="3" type="ORF">GGR46_003372</name>
</gene>
<evidence type="ECO:0000256" key="2">
    <source>
        <dbReference type="SAM" id="SignalP"/>
    </source>
</evidence>
<feature type="compositionally biased region" description="Basic and acidic residues" evidence="1">
    <location>
        <begin position="60"/>
        <end position="82"/>
    </location>
</feature>
<keyword evidence="4" id="KW-1185">Reference proteome</keyword>
<organism evidence="3 4">
    <name type="scientific">Sphingomonas kyeonggiensis</name>
    <dbReference type="NCBI Taxonomy" id="1268553"/>
    <lineage>
        <taxon>Bacteria</taxon>
        <taxon>Pseudomonadati</taxon>
        <taxon>Pseudomonadota</taxon>
        <taxon>Alphaproteobacteria</taxon>
        <taxon>Sphingomonadales</taxon>
        <taxon>Sphingomonadaceae</taxon>
        <taxon>Sphingomonas</taxon>
    </lineage>
</organism>
<protein>
    <recommendedName>
        <fullName evidence="5">Argininosuccinate lyase</fullName>
    </recommendedName>
</protein>
<feature type="signal peptide" evidence="2">
    <location>
        <begin position="1"/>
        <end position="18"/>
    </location>
</feature>
<sequence>MKRLVVLAFALMGGLALAGCGAREGLKPAATASLPAAPYGAKATPSPSDLLQAPVQTRPARSDDLIQSSDQRRTDTFDLPPR</sequence>
<accession>A0A7W6JWN6</accession>
<dbReference type="RefSeq" id="WP_183999161.1">
    <property type="nucleotide sequence ID" value="NZ_JACIEH010000003.1"/>
</dbReference>
<evidence type="ECO:0000313" key="3">
    <source>
        <dbReference type="EMBL" id="MBB4099800.1"/>
    </source>
</evidence>
<evidence type="ECO:0000256" key="1">
    <source>
        <dbReference type="SAM" id="MobiDB-lite"/>
    </source>
</evidence>
<feature type="region of interest" description="Disordered" evidence="1">
    <location>
        <begin position="36"/>
        <end position="82"/>
    </location>
</feature>
<reference evidence="3 4" key="1">
    <citation type="submission" date="2020-08" db="EMBL/GenBank/DDBJ databases">
        <title>Genomic Encyclopedia of Type Strains, Phase IV (KMG-IV): sequencing the most valuable type-strain genomes for metagenomic binning, comparative biology and taxonomic classification.</title>
        <authorList>
            <person name="Goeker M."/>
        </authorList>
    </citation>
    <scope>NUCLEOTIDE SEQUENCE [LARGE SCALE GENOMIC DNA]</scope>
    <source>
        <strain evidence="3 4">DSM 101806</strain>
    </source>
</reference>
<evidence type="ECO:0000313" key="4">
    <source>
        <dbReference type="Proteomes" id="UP000557392"/>
    </source>
</evidence>